<name>A0A6A4H327_9AGAR</name>
<organism evidence="2 3">
    <name type="scientific">Gymnopus androsaceus JB14</name>
    <dbReference type="NCBI Taxonomy" id="1447944"/>
    <lineage>
        <taxon>Eukaryota</taxon>
        <taxon>Fungi</taxon>
        <taxon>Dikarya</taxon>
        <taxon>Basidiomycota</taxon>
        <taxon>Agaricomycotina</taxon>
        <taxon>Agaricomycetes</taxon>
        <taxon>Agaricomycetidae</taxon>
        <taxon>Agaricales</taxon>
        <taxon>Marasmiineae</taxon>
        <taxon>Omphalotaceae</taxon>
        <taxon>Gymnopus</taxon>
    </lineage>
</organism>
<gene>
    <name evidence="2" type="ORF">BT96DRAFT_831124</name>
</gene>
<dbReference type="PROSITE" id="PS50004">
    <property type="entry name" value="C2"/>
    <property type="match status" value="1"/>
</dbReference>
<accession>A0A6A4H327</accession>
<dbReference type="OrthoDB" id="67700at2759"/>
<dbReference type="InterPro" id="IPR000008">
    <property type="entry name" value="C2_dom"/>
</dbReference>
<dbReference type="Gene3D" id="2.60.40.150">
    <property type="entry name" value="C2 domain"/>
    <property type="match status" value="1"/>
</dbReference>
<evidence type="ECO:0000313" key="2">
    <source>
        <dbReference type="EMBL" id="KAE9392090.1"/>
    </source>
</evidence>
<dbReference type="EMBL" id="ML769605">
    <property type="protein sequence ID" value="KAE9392090.1"/>
    <property type="molecule type" value="Genomic_DNA"/>
</dbReference>
<sequence length="230" mass="25610">MVSVIRELKSTLSDVINVLKSRFIAHSFASISLPPNPTKHTTPVSKRTLNPSFPPAQSTFDFPIYRSLVDRLGVLEVVLWDKDFFGVGLGTSKGGVGVGRKEYLGKVALGLEKWFEANEGRALGWHMRKNNSDGHKGEEGCVFELPLVSTRSNTHVRGKVKLRLGFVCGSDSEAERKGNMKETEEEMDFEKVYEELLRSSRPSLVNIPPVSESNPYPIPCYSSLPCYSMN</sequence>
<evidence type="ECO:0000259" key="1">
    <source>
        <dbReference type="PROSITE" id="PS50004"/>
    </source>
</evidence>
<feature type="domain" description="C2" evidence="1">
    <location>
        <begin position="1"/>
        <end position="126"/>
    </location>
</feature>
<dbReference type="Pfam" id="PF00168">
    <property type="entry name" value="C2"/>
    <property type="match status" value="1"/>
</dbReference>
<evidence type="ECO:0000313" key="3">
    <source>
        <dbReference type="Proteomes" id="UP000799118"/>
    </source>
</evidence>
<dbReference type="SUPFAM" id="SSF49562">
    <property type="entry name" value="C2 domain (Calcium/lipid-binding domain, CaLB)"/>
    <property type="match status" value="1"/>
</dbReference>
<protein>
    <recommendedName>
        <fullName evidence="1">C2 domain-containing protein</fullName>
    </recommendedName>
</protein>
<dbReference type="Proteomes" id="UP000799118">
    <property type="component" value="Unassembled WGS sequence"/>
</dbReference>
<reference evidence="2" key="1">
    <citation type="journal article" date="2019" name="Environ. Microbiol.">
        <title>Fungal ecological strategies reflected in gene transcription - a case study of two litter decomposers.</title>
        <authorList>
            <person name="Barbi F."/>
            <person name="Kohler A."/>
            <person name="Barry K."/>
            <person name="Baskaran P."/>
            <person name="Daum C."/>
            <person name="Fauchery L."/>
            <person name="Ihrmark K."/>
            <person name="Kuo A."/>
            <person name="LaButti K."/>
            <person name="Lipzen A."/>
            <person name="Morin E."/>
            <person name="Grigoriev I.V."/>
            <person name="Henrissat B."/>
            <person name="Lindahl B."/>
            <person name="Martin F."/>
        </authorList>
    </citation>
    <scope>NUCLEOTIDE SEQUENCE</scope>
    <source>
        <strain evidence="2">JB14</strain>
    </source>
</reference>
<dbReference type="AlphaFoldDB" id="A0A6A4H327"/>
<keyword evidence="3" id="KW-1185">Reference proteome</keyword>
<proteinExistence type="predicted"/>
<dbReference type="InterPro" id="IPR035892">
    <property type="entry name" value="C2_domain_sf"/>
</dbReference>